<keyword evidence="1" id="KW-0732">Signal</keyword>
<evidence type="ECO:0000256" key="1">
    <source>
        <dbReference type="SAM" id="SignalP"/>
    </source>
</evidence>
<evidence type="ECO:0000313" key="4">
    <source>
        <dbReference type="EMBL" id="MBB4773953.1"/>
    </source>
</evidence>
<dbReference type="SUPFAM" id="SSF53474">
    <property type="entry name" value="alpha/beta-Hydrolases"/>
    <property type="match status" value="1"/>
</dbReference>
<dbReference type="Proteomes" id="UP001501427">
    <property type="component" value="Unassembled WGS sequence"/>
</dbReference>
<dbReference type="InterPro" id="IPR029058">
    <property type="entry name" value="AB_hydrolase_fold"/>
</dbReference>
<dbReference type="Proteomes" id="UP000549343">
    <property type="component" value="Unassembled WGS sequence"/>
</dbReference>
<proteinExistence type="predicted"/>
<evidence type="ECO:0000313" key="3">
    <source>
        <dbReference type="EMBL" id="GAA0585960.1"/>
    </source>
</evidence>
<feature type="domain" description="DUF1023" evidence="2">
    <location>
        <begin position="88"/>
        <end position="260"/>
    </location>
</feature>
<feature type="chain" id="PRO_5031048959" evidence="1">
    <location>
        <begin position="23"/>
        <end position="316"/>
    </location>
</feature>
<evidence type="ECO:0000313" key="5">
    <source>
        <dbReference type="Proteomes" id="UP000549343"/>
    </source>
</evidence>
<dbReference type="EMBL" id="BAAAHD010000062">
    <property type="protein sequence ID" value="GAA0585960.1"/>
    <property type="molecule type" value="Genomic_DNA"/>
</dbReference>
<evidence type="ECO:0000313" key="6">
    <source>
        <dbReference type="Proteomes" id="UP001501427"/>
    </source>
</evidence>
<protein>
    <submittedName>
        <fullName evidence="3">Alpha/beta hydrolase family protein</fullName>
    </submittedName>
</protein>
<evidence type="ECO:0000259" key="2">
    <source>
        <dbReference type="Pfam" id="PF06259"/>
    </source>
</evidence>
<comment type="caution">
    <text evidence="4">The sequence shown here is derived from an EMBL/GenBank/DDBJ whole genome shotgun (WGS) entry which is preliminary data.</text>
</comment>
<dbReference type="EMBL" id="JACHMV010000001">
    <property type="protein sequence ID" value="MBB4773953.1"/>
    <property type="molecule type" value="Genomic_DNA"/>
</dbReference>
<sequence length="316" mass="33246">MTRVRRTTAAVLALAAAGSASAAARHGDVYPAPRAMPELSAASLDARFQATRQEIARALATAQRFHDEDRARVLSSFLSEGRRFLAFDPRGDGRAVEVIGDLRRADRIAVVVPGADNTLANYDDPKFAGGDARALYLQARAGTPGSRLAVIAWLGYESPSMPSPRVLASGDAKDGARDLERLVTGVHRVNGHARFALLCHSYGSVVCVKAARPLAPLPVDDIALYGSPGTTADSAADIGTPARVWAGRSTGDWMRFVPNFRFAGLGFGTDPVSSRFGALRFAAGAGAHSGYLRPGSAALRNLALIALGRASEVPRA</sequence>
<dbReference type="InterPro" id="IPR010427">
    <property type="entry name" value="DUF1023"/>
</dbReference>
<dbReference type="RefSeq" id="WP_184882356.1">
    <property type="nucleotide sequence ID" value="NZ_BAAAHD010000062.1"/>
</dbReference>
<reference evidence="6" key="2">
    <citation type="journal article" date="2019" name="Int. J. Syst. Evol. Microbiol.">
        <title>The Global Catalogue of Microorganisms (GCM) 10K type strain sequencing project: providing services to taxonomists for standard genome sequencing and annotation.</title>
        <authorList>
            <consortium name="The Broad Institute Genomics Platform"/>
            <consortium name="The Broad Institute Genome Sequencing Center for Infectious Disease"/>
            <person name="Wu L."/>
            <person name="Ma J."/>
        </authorList>
    </citation>
    <scope>NUCLEOTIDE SEQUENCE [LARGE SCALE GENOMIC DNA]</scope>
    <source>
        <strain evidence="6">JCM 10667</strain>
    </source>
</reference>
<feature type="signal peptide" evidence="1">
    <location>
        <begin position="1"/>
        <end position="22"/>
    </location>
</feature>
<reference evidence="3" key="1">
    <citation type="journal article" date="2014" name="Int. J. Syst. Evol. Microbiol.">
        <title>Complete genome of a new Firmicutes species belonging to the dominant human colonic microbiota ('Ruminococcus bicirculans') reveals two chromosomes and a selective capacity to utilize plant glucans.</title>
        <authorList>
            <consortium name="NISC Comparative Sequencing Program"/>
            <person name="Wegmann U."/>
            <person name="Louis P."/>
            <person name="Goesmann A."/>
            <person name="Henrissat B."/>
            <person name="Duncan S.H."/>
            <person name="Flint H.J."/>
        </authorList>
    </citation>
    <scope>NUCLEOTIDE SEQUENCE</scope>
    <source>
        <strain evidence="3">JCM 10667</strain>
    </source>
</reference>
<dbReference type="Gene3D" id="3.40.50.1820">
    <property type="entry name" value="alpha/beta hydrolase"/>
    <property type="match status" value="1"/>
</dbReference>
<organism evidence="4 5">
    <name type="scientific">Actinomadura livida</name>
    <dbReference type="NCBI Taxonomy" id="79909"/>
    <lineage>
        <taxon>Bacteria</taxon>
        <taxon>Bacillati</taxon>
        <taxon>Actinomycetota</taxon>
        <taxon>Actinomycetes</taxon>
        <taxon>Streptosporangiales</taxon>
        <taxon>Thermomonosporaceae</taxon>
        <taxon>Actinomadura</taxon>
    </lineage>
</organism>
<keyword evidence="3" id="KW-0378">Hydrolase</keyword>
<reference evidence="3" key="4">
    <citation type="submission" date="2023-12" db="EMBL/GenBank/DDBJ databases">
        <authorList>
            <person name="Sun Q."/>
            <person name="Inoue M."/>
        </authorList>
    </citation>
    <scope>NUCLEOTIDE SEQUENCE</scope>
    <source>
        <strain evidence="3">JCM 10667</strain>
    </source>
</reference>
<dbReference type="GO" id="GO:0016787">
    <property type="term" value="F:hydrolase activity"/>
    <property type="evidence" value="ECO:0007669"/>
    <property type="project" value="UniProtKB-KW"/>
</dbReference>
<accession>A0A7W7IBF3</accession>
<dbReference type="AlphaFoldDB" id="A0A7W7IBF3"/>
<keyword evidence="6" id="KW-1185">Reference proteome</keyword>
<name>A0A7W7IBF3_9ACTN</name>
<reference evidence="4 5" key="3">
    <citation type="submission" date="2020-08" db="EMBL/GenBank/DDBJ databases">
        <title>Sequencing the genomes of 1000 actinobacteria strains.</title>
        <authorList>
            <person name="Klenk H.-P."/>
        </authorList>
    </citation>
    <scope>NUCLEOTIDE SEQUENCE [LARGE SCALE GENOMIC DNA]</scope>
    <source>
        <strain evidence="4 5">DSM 44772</strain>
    </source>
</reference>
<gene>
    <name evidence="4" type="ORF">F4557_002371</name>
    <name evidence="3" type="ORF">GCM10009546_55430</name>
</gene>
<dbReference type="Pfam" id="PF06259">
    <property type="entry name" value="Abhydrolase_8"/>
    <property type="match status" value="1"/>
</dbReference>